<dbReference type="InterPro" id="IPR000330">
    <property type="entry name" value="SNF2_N"/>
</dbReference>
<dbReference type="SMART" id="SM00298">
    <property type="entry name" value="CHROMO"/>
    <property type="match status" value="2"/>
</dbReference>
<dbReference type="InterPro" id="IPR014001">
    <property type="entry name" value="Helicase_ATP-bd"/>
</dbReference>
<dbReference type="SUPFAM" id="SSF52540">
    <property type="entry name" value="P-loop containing nucleoside triphosphate hydrolases"/>
    <property type="match status" value="2"/>
</dbReference>
<feature type="compositionally biased region" description="Acidic residues" evidence="8">
    <location>
        <begin position="44"/>
        <end position="61"/>
    </location>
</feature>
<dbReference type="PROSITE" id="PS51192">
    <property type="entry name" value="HELICASE_ATP_BIND_1"/>
    <property type="match status" value="1"/>
</dbReference>
<keyword evidence="4" id="KW-0378">Hydrolase</keyword>
<gene>
    <name evidence="12" type="ORF">M9Y10_045068</name>
</gene>
<dbReference type="EMBL" id="JAPFFF010000009">
    <property type="protein sequence ID" value="KAK8882426.1"/>
    <property type="molecule type" value="Genomic_DNA"/>
</dbReference>
<evidence type="ECO:0000256" key="4">
    <source>
        <dbReference type="ARBA" id="ARBA00022801"/>
    </source>
</evidence>
<feature type="compositionally biased region" description="Acidic residues" evidence="8">
    <location>
        <begin position="147"/>
        <end position="164"/>
    </location>
</feature>
<organism evidence="12 13">
    <name type="scientific">Tritrichomonas musculus</name>
    <dbReference type="NCBI Taxonomy" id="1915356"/>
    <lineage>
        <taxon>Eukaryota</taxon>
        <taxon>Metamonada</taxon>
        <taxon>Parabasalia</taxon>
        <taxon>Tritrichomonadida</taxon>
        <taxon>Tritrichomonadidae</taxon>
        <taxon>Tritrichomonas</taxon>
    </lineage>
</organism>
<feature type="compositionally biased region" description="Basic and acidic residues" evidence="8">
    <location>
        <begin position="98"/>
        <end position="107"/>
    </location>
</feature>
<dbReference type="InterPro" id="IPR027417">
    <property type="entry name" value="P-loop_NTPase"/>
</dbReference>
<dbReference type="Gene3D" id="3.40.50.10810">
    <property type="entry name" value="Tandem AAA-ATPase domain"/>
    <property type="match status" value="1"/>
</dbReference>
<comment type="caution">
    <text evidence="12">The sequence shown here is derived from an EMBL/GenBank/DDBJ whole genome shotgun (WGS) entry which is preliminary data.</text>
</comment>
<dbReference type="CDD" id="cd18793">
    <property type="entry name" value="SF2_C_SNF"/>
    <property type="match status" value="1"/>
</dbReference>
<keyword evidence="3" id="KW-0547">Nucleotide-binding</keyword>
<comment type="subcellular location">
    <subcellularLocation>
        <location evidence="1">Nucleus</location>
    </subcellularLocation>
</comment>
<feature type="compositionally biased region" description="Basic and acidic residues" evidence="8">
    <location>
        <begin position="1126"/>
        <end position="1138"/>
    </location>
</feature>
<dbReference type="InterPro" id="IPR001650">
    <property type="entry name" value="Helicase_C-like"/>
</dbReference>
<proteinExistence type="predicted"/>
<keyword evidence="13" id="KW-1185">Reference proteome</keyword>
<protein>
    <submittedName>
        <fullName evidence="12">Choline dehydrogenase 6</fullName>
    </submittedName>
</protein>
<feature type="compositionally biased region" description="Acidic residues" evidence="8">
    <location>
        <begin position="108"/>
        <end position="125"/>
    </location>
</feature>
<feature type="compositionally biased region" description="Polar residues" evidence="8">
    <location>
        <begin position="1"/>
        <end position="10"/>
    </location>
</feature>
<evidence type="ECO:0000256" key="1">
    <source>
        <dbReference type="ARBA" id="ARBA00004123"/>
    </source>
</evidence>
<evidence type="ECO:0000259" key="10">
    <source>
        <dbReference type="PROSITE" id="PS51192"/>
    </source>
</evidence>
<dbReference type="PANTHER" id="PTHR45623">
    <property type="entry name" value="CHROMODOMAIN-HELICASE-DNA-BINDING PROTEIN 3-RELATED-RELATED"/>
    <property type="match status" value="1"/>
</dbReference>
<accession>A0ABR2JVH7</accession>
<feature type="compositionally biased region" description="Low complexity" evidence="8">
    <location>
        <begin position="33"/>
        <end position="43"/>
    </location>
</feature>
<dbReference type="PROSITE" id="PS51194">
    <property type="entry name" value="HELICASE_CTER"/>
    <property type="match status" value="1"/>
</dbReference>
<keyword evidence="6" id="KW-0539">Nucleus</keyword>
<evidence type="ECO:0000256" key="6">
    <source>
        <dbReference type="ARBA" id="ARBA00023242"/>
    </source>
</evidence>
<sequence>MSYNQYNYQESSDDDINDKGYGYQNRGINSTRNSSSPSNSSESDFNEDSSSDSNDSADEEFDLKPSRKQAKKTKQTTAKQTNQRSSSKKGLKESNSYEFKKSRKSYEDSDSTTSEDFDQYSESFDEGGIANREGRSRRNTSNFNYNESEEDDDQDEFSEEFEVNEEPKEEYTGPIIERVIGTEITKTGEKRRYYCKYKGKAYIHCEWLTRAEVDQVHNGANALKKWKKDKKKNYGIMEGAEESVNNLQIIKSASDHSDDIINPEYYEVFRVIAYDNEKDEYLVQWSASNQQEDEFTWESKGDIDSASLLAFEKREEKYDEVRSTPPPNHNVIQRPENYFDYSKELHNVPHFKDGLELRDYQLEGINKLRNCWYNHKSFILADEMGLGKTVQGVCMVNVLFQELGFRGPYLVIAPKSTLMQWEREFHNWTNLNVVRYSDGKKAREIIRKYELYWTKPDGTNDENFEKFEVMLMNYEKLDIEDVQEIVNKFTWEYAIVDEAHRLKNRSTKKYLFIEGLLKSGIIKSILLMTGTPMQNSPSEIWGLLHLIDPATFDDFEGFEKEFGNNENTEKLHQIIDPYMIRRVKKQVEKTIGTKEENIIEVELSKSQRNLYRQALENNASQSNGFSFSTNNVKMQLRKICNHPYLLQDVKRSIDSLIDETEKFPDGLKQLIHCCGKMLFVDKLLTTLRQDKSNKVLIFSQMTQILDLFQDYCTLRDYKYERIDGQVKGNKRQQAMDRFNDPKYDTFIFLLCTKAGGQGLNLTAATYVIIYDSDWNPQNDIQAQARCHRIGQKNKVEVFRLVSRGTYETKMLKESLNKMRADQALDNTQEDNKQEDIRYIVRFDLDSYDNTSIEQLFENKITIHNHEELDKILESETQNGDIDDKEFMAQLRQETEFLDSRTRRRTRTRYASDEDIFEDEDDFPSDFKFQKVEMALLHFGWGKWEKIKQQAFQDTKSTTEIVNYCTIVLYAMLYPTKDRIDNFSAFREITGFDSIDQNQQQLVKKLLRNNKLQRELTKHRDKHEKRIFELKMFNDFFDNNQIPITDIPQNNFDWQMVYDWDIITFIQEDGWDNWGKITKDISSKHENLFKDHPPEEAKKFLKKRFHDIFANVKNQNGEKDRHHHHHGDGSHSKRESRHRDHDKKRVQKQQNEDPRIIRLKLLSRALCLFGRPVTEKQWSSYEHYCSCDDNSHREDVPRIIDAAHKLLDSKNRDPDFVFEESDQKEFRYFMTEKLADEIAISCQWFHKFHEFYPFEFEENRNKLSSIDPHPDWWKHSEYDPILFRHIDLYGFSRPYSLIAQPPFADLIPNALDDVYLLADGEEKNDHHRFDPPNVSPLEIIANKHKLMTHIDLIINDIRNEKLPLINLKINFSETKFELPKIIKSCYLESIGDGDFRAIDGYLYRQGFSSRVKYNNNEYNCSIDNTSYMPFRVQDSRTGREYIGKTPLEAWNQALGREIDTDAYILFGIGIPSVRYWLQNQLGDKRVSGYRPIQFEVIKQESKKSSLFNSSASSMQPPRTLGIKKKKLFSFGMLKP</sequence>
<feature type="region of interest" description="Disordered" evidence="8">
    <location>
        <begin position="1"/>
        <end position="171"/>
    </location>
</feature>
<dbReference type="InterPro" id="IPR049730">
    <property type="entry name" value="SNF2/RAD54-like_C"/>
</dbReference>
<evidence type="ECO:0000313" key="13">
    <source>
        <dbReference type="Proteomes" id="UP001470230"/>
    </source>
</evidence>
<evidence type="ECO:0000256" key="8">
    <source>
        <dbReference type="SAM" id="MobiDB-lite"/>
    </source>
</evidence>
<dbReference type="Gene3D" id="3.40.50.300">
    <property type="entry name" value="P-loop containing nucleotide triphosphate hydrolases"/>
    <property type="match status" value="1"/>
</dbReference>
<dbReference type="InterPro" id="IPR038718">
    <property type="entry name" value="SNF2-like_sf"/>
</dbReference>
<feature type="coiled-coil region" evidence="7">
    <location>
        <begin position="994"/>
        <end position="1021"/>
    </location>
</feature>
<feature type="domain" description="Helicase C-terminal" evidence="11">
    <location>
        <begin position="679"/>
        <end position="833"/>
    </location>
</feature>
<dbReference type="Gene3D" id="2.40.50.40">
    <property type="match status" value="2"/>
</dbReference>
<dbReference type="Pfam" id="PF00176">
    <property type="entry name" value="SNF2-rel_dom"/>
    <property type="match status" value="1"/>
</dbReference>
<keyword evidence="7" id="KW-0175">Coiled coil</keyword>
<feature type="domain" description="Chromo" evidence="9">
    <location>
        <begin position="266"/>
        <end position="324"/>
    </location>
</feature>
<dbReference type="Pfam" id="PF00271">
    <property type="entry name" value="Helicase_C"/>
    <property type="match status" value="1"/>
</dbReference>
<dbReference type="PROSITE" id="PS50013">
    <property type="entry name" value="CHROMO_2"/>
    <property type="match status" value="1"/>
</dbReference>
<feature type="domain" description="Helicase ATP-binding" evidence="10">
    <location>
        <begin position="369"/>
        <end position="550"/>
    </location>
</feature>
<dbReference type="SUPFAM" id="SSF54160">
    <property type="entry name" value="Chromo domain-like"/>
    <property type="match status" value="1"/>
</dbReference>
<dbReference type="SMART" id="SM00490">
    <property type="entry name" value="HELICc"/>
    <property type="match status" value="1"/>
</dbReference>
<evidence type="ECO:0000256" key="2">
    <source>
        <dbReference type="ARBA" id="ARBA00022737"/>
    </source>
</evidence>
<keyword evidence="5" id="KW-0067">ATP-binding</keyword>
<feature type="region of interest" description="Disordered" evidence="8">
    <location>
        <begin position="1114"/>
        <end position="1150"/>
    </location>
</feature>
<evidence type="ECO:0000256" key="3">
    <source>
        <dbReference type="ARBA" id="ARBA00022741"/>
    </source>
</evidence>
<dbReference type="InterPro" id="IPR016197">
    <property type="entry name" value="Chromo-like_dom_sf"/>
</dbReference>
<evidence type="ECO:0000313" key="12">
    <source>
        <dbReference type="EMBL" id="KAK8882426.1"/>
    </source>
</evidence>
<evidence type="ECO:0000259" key="11">
    <source>
        <dbReference type="PROSITE" id="PS51194"/>
    </source>
</evidence>
<evidence type="ECO:0000256" key="5">
    <source>
        <dbReference type="ARBA" id="ARBA00022840"/>
    </source>
</evidence>
<dbReference type="SMART" id="SM00487">
    <property type="entry name" value="DEXDc"/>
    <property type="match status" value="1"/>
</dbReference>
<evidence type="ECO:0000259" key="9">
    <source>
        <dbReference type="PROSITE" id="PS50013"/>
    </source>
</evidence>
<name>A0ABR2JVH7_9EUKA</name>
<dbReference type="InterPro" id="IPR000953">
    <property type="entry name" value="Chromo/chromo_shadow_dom"/>
</dbReference>
<dbReference type="PANTHER" id="PTHR45623:SF11">
    <property type="entry name" value="KISMET, ISOFORM C"/>
    <property type="match status" value="1"/>
</dbReference>
<dbReference type="Proteomes" id="UP001470230">
    <property type="component" value="Unassembled WGS sequence"/>
</dbReference>
<evidence type="ECO:0000256" key="7">
    <source>
        <dbReference type="SAM" id="Coils"/>
    </source>
</evidence>
<reference evidence="12 13" key="1">
    <citation type="submission" date="2024-04" db="EMBL/GenBank/DDBJ databases">
        <title>Tritrichomonas musculus Genome.</title>
        <authorList>
            <person name="Alves-Ferreira E."/>
            <person name="Grigg M."/>
            <person name="Lorenzi H."/>
            <person name="Galac M."/>
        </authorList>
    </citation>
    <scope>NUCLEOTIDE SEQUENCE [LARGE SCALE GENOMIC DNA]</scope>
    <source>
        <strain evidence="12 13">EAF2021</strain>
    </source>
</reference>
<keyword evidence="2" id="KW-0677">Repeat</keyword>